<reference evidence="1" key="1">
    <citation type="submission" date="2018-04" db="EMBL/GenBank/DDBJ databases">
        <title>WGS assembly of Panicum hallii.</title>
        <authorList>
            <person name="Lovell J."/>
            <person name="Jenkins J."/>
            <person name="Lowry D."/>
            <person name="Mamidi S."/>
            <person name="Sreedasyam A."/>
            <person name="Weng X."/>
            <person name="Barry K."/>
            <person name="Bonette J."/>
            <person name="Campitelli B."/>
            <person name="Daum C."/>
            <person name="Gordon S."/>
            <person name="Gould B."/>
            <person name="Lipzen A."/>
            <person name="Macqueen A."/>
            <person name="Palacio-Mejia J."/>
            <person name="Plott C."/>
            <person name="Shakirov E."/>
            <person name="Shu S."/>
            <person name="Yoshinaga Y."/>
            <person name="Zane M."/>
            <person name="Rokhsar D."/>
            <person name="Grimwood J."/>
            <person name="Schmutz J."/>
            <person name="Juenger T."/>
        </authorList>
    </citation>
    <scope>NUCLEOTIDE SEQUENCE [LARGE SCALE GENOMIC DNA]</scope>
    <source>
        <strain evidence="1">FIL2</strain>
    </source>
</reference>
<dbReference type="EMBL" id="CM008050">
    <property type="protein sequence ID" value="PVH38011.1"/>
    <property type="molecule type" value="Genomic_DNA"/>
</dbReference>
<protein>
    <submittedName>
        <fullName evidence="1">Uncharacterized protein</fullName>
    </submittedName>
</protein>
<sequence>MCIPVDLGIQISYPSFPASHPKKKTTATANDLFSYALPCSTAQQSNFLGVESLQQGDEG</sequence>
<gene>
    <name evidence="1" type="ORF">PAHAL_5G149800</name>
</gene>
<accession>A0A2T8IK22</accession>
<name>A0A2T8IK22_9POAL</name>
<dbReference type="Proteomes" id="UP000243499">
    <property type="component" value="Chromosome 5"/>
</dbReference>
<dbReference type="AlphaFoldDB" id="A0A2T8IK22"/>
<proteinExistence type="predicted"/>
<organism evidence="1">
    <name type="scientific">Panicum hallii</name>
    <dbReference type="NCBI Taxonomy" id="206008"/>
    <lineage>
        <taxon>Eukaryota</taxon>
        <taxon>Viridiplantae</taxon>
        <taxon>Streptophyta</taxon>
        <taxon>Embryophyta</taxon>
        <taxon>Tracheophyta</taxon>
        <taxon>Spermatophyta</taxon>
        <taxon>Magnoliopsida</taxon>
        <taxon>Liliopsida</taxon>
        <taxon>Poales</taxon>
        <taxon>Poaceae</taxon>
        <taxon>PACMAD clade</taxon>
        <taxon>Panicoideae</taxon>
        <taxon>Panicodae</taxon>
        <taxon>Paniceae</taxon>
        <taxon>Panicinae</taxon>
        <taxon>Panicum</taxon>
        <taxon>Panicum sect. Panicum</taxon>
    </lineage>
</organism>
<dbReference type="Gramene" id="PVH38011">
    <property type="protein sequence ID" value="PVH38011"/>
    <property type="gene ID" value="PAHAL_5G149800"/>
</dbReference>
<evidence type="ECO:0000313" key="1">
    <source>
        <dbReference type="EMBL" id="PVH38011.1"/>
    </source>
</evidence>